<dbReference type="CDD" id="cd23995">
    <property type="entry name" value="Seipin_BSCL2_like"/>
    <property type="match status" value="1"/>
</dbReference>
<feature type="transmembrane region" description="Helical" evidence="8">
    <location>
        <begin position="160"/>
        <end position="178"/>
    </location>
</feature>
<sequence>MEESKSCEEEFKSDDFVDAYEEFPFFDCVSNAKWVKKGEESVEKGEECQLSELTSKQPPEPPLRSPRFRRRYPRARNSSIVSSTIEVCDGFTPRERTQIISDIHDHEPQQSGENSSITLENGDSRPVEVVEVEDSLVSSGFLVFVAGLVIKVVTFQISLVVSSFAVPVWLVYCSFMFITDPIQSLMRAKCRIVEKLIEVWGSFCESVAPFLSEQKSIGKLVVKFGWGFLWAVYVCFVLFGFLVTGFVLGGVVMRYIVEEPIQMSEMLNFDYTNTSPVALVPIMSCPNELCGLNCKEMVDSGKNVRSRVFLVNHKVQLTVSLTLPESEYNRKLGVFQEGCRRVGVSLEGGDGSFEETKNVDTAWVMKSQISCRWRRAPGGVFVINANGSLVTTVSPEGTVTTTAAFGAMLEAFDGEPIVVCHGQSQAVSVLPPSWPSTCMSLKVSIMAFNLLLISVLPLSLSGLILWKL</sequence>
<dbReference type="Proteomes" id="UP000541444">
    <property type="component" value="Unassembled WGS sequence"/>
</dbReference>
<evidence type="ECO:0000256" key="4">
    <source>
        <dbReference type="ARBA" id="ARBA00022989"/>
    </source>
</evidence>
<proteinExistence type="predicted"/>
<keyword evidence="4 8" id="KW-1133">Transmembrane helix</keyword>
<protein>
    <submittedName>
        <fullName evidence="9">Uncharacterized protein</fullName>
    </submittedName>
</protein>
<comment type="caution">
    <text evidence="9">The sequence shown here is derived from an EMBL/GenBank/DDBJ whole genome shotgun (WGS) entry which is preliminary data.</text>
</comment>
<dbReference type="PANTHER" id="PTHR21212:SF0">
    <property type="entry name" value="SEIPIN"/>
    <property type="match status" value="1"/>
</dbReference>
<dbReference type="GO" id="GO:0006629">
    <property type="term" value="P:lipid metabolic process"/>
    <property type="evidence" value="ECO:0007669"/>
    <property type="project" value="UniProtKB-KW"/>
</dbReference>
<evidence type="ECO:0000313" key="10">
    <source>
        <dbReference type="Proteomes" id="UP000541444"/>
    </source>
</evidence>
<accession>A0A7J7NK91</accession>
<feature type="transmembrane region" description="Helical" evidence="8">
    <location>
        <begin position="443"/>
        <end position="466"/>
    </location>
</feature>
<reference evidence="9 10" key="1">
    <citation type="journal article" date="2020" name="IScience">
        <title>Genome Sequencing of the Endangered Kingdonia uniflora (Circaeasteraceae, Ranunculales) Reveals Potential Mechanisms of Evolutionary Specialization.</title>
        <authorList>
            <person name="Sun Y."/>
            <person name="Deng T."/>
            <person name="Zhang A."/>
            <person name="Moore M.J."/>
            <person name="Landis J.B."/>
            <person name="Lin N."/>
            <person name="Zhang H."/>
            <person name="Zhang X."/>
            <person name="Huang J."/>
            <person name="Zhang X."/>
            <person name="Sun H."/>
            <person name="Wang H."/>
        </authorList>
    </citation>
    <scope>NUCLEOTIDE SEQUENCE [LARGE SCALE GENOMIC DNA]</scope>
    <source>
        <strain evidence="9">TB1705</strain>
        <tissue evidence="9">Leaf</tissue>
    </source>
</reference>
<dbReference type="Pfam" id="PF06775">
    <property type="entry name" value="Seipin"/>
    <property type="match status" value="1"/>
</dbReference>
<evidence type="ECO:0000256" key="5">
    <source>
        <dbReference type="ARBA" id="ARBA00023098"/>
    </source>
</evidence>
<gene>
    <name evidence="9" type="ORF">GIB67_020700</name>
</gene>
<keyword evidence="6 8" id="KW-0472">Membrane</keyword>
<evidence type="ECO:0000256" key="2">
    <source>
        <dbReference type="ARBA" id="ARBA00022692"/>
    </source>
</evidence>
<comment type="subcellular location">
    <subcellularLocation>
        <location evidence="1">Endoplasmic reticulum membrane</location>
        <topology evidence="1">Multi-pass membrane protein</topology>
    </subcellularLocation>
</comment>
<evidence type="ECO:0000313" key="9">
    <source>
        <dbReference type="EMBL" id="KAF6167394.1"/>
    </source>
</evidence>
<dbReference type="OrthoDB" id="3990054at2759"/>
<dbReference type="GO" id="GO:0005789">
    <property type="term" value="C:endoplasmic reticulum membrane"/>
    <property type="evidence" value="ECO:0007669"/>
    <property type="project" value="UniProtKB-SubCell"/>
</dbReference>
<name>A0A7J7NK91_9MAGN</name>
<keyword evidence="2 8" id="KW-0812">Transmembrane</keyword>
<dbReference type="PANTHER" id="PTHR21212">
    <property type="entry name" value="BERNARDINELLI-SEIP CONGENITAL LIPODYSTROPHY 2 HOMOLOG BSCL2 PROTEIN"/>
    <property type="match status" value="1"/>
</dbReference>
<keyword evidence="10" id="KW-1185">Reference proteome</keyword>
<organism evidence="9 10">
    <name type="scientific">Kingdonia uniflora</name>
    <dbReference type="NCBI Taxonomy" id="39325"/>
    <lineage>
        <taxon>Eukaryota</taxon>
        <taxon>Viridiplantae</taxon>
        <taxon>Streptophyta</taxon>
        <taxon>Embryophyta</taxon>
        <taxon>Tracheophyta</taxon>
        <taxon>Spermatophyta</taxon>
        <taxon>Magnoliopsida</taxon>
        <taxon>Ranunculales</taxon>
        <taxon>Circaeasteraceae</taxon>
        <taxon>Kingdonia</taxon>
    </lineage>
</organism>
<evidence type="ECO:0000256" key="8">
    <source>
        <dbReference type="SAM" id="Phobius"/>
    </source>
</evidence>
<evidence type="ECO:0000256" key="3">
    <source>
        <dbReference type="ARBA" id="ARBA00022824"/>
    </source>
</evidence>
<evidence type="ECO:0000256" key="1">
    <source>
        <dbReference type="ARBA" id="ARBA00004477"/>
    </source>
</evidence>
<dbReference type="GO" id="GO:0140042">
    <property type="term" value="P:lipid droplet formation"/>
    <property type="evidence" value="ECO:0007669"/>
    <property type="project" value="UniProtKB-ARBA"/>
</dbReference>
<dbReference type="InterPro" id="IPR009617">
    <property type="entry name" value="Seipin"/>
</dbReference>
<feature type="region of interest" description="Disordered" evidence="7">
    <location>
        <begin position="46"/>
        <end position="69"/>
    </location>
</feature>
<dbReference type="AlphaFoldDB" id="A0A7J7NK91"/>
<evidence type="ECO:0000256" key="6">
    <source>
        <dbReference type="ARBA" id="ARBA00023136"/>
    </source>
</evidence>
<feature type="compositionally biased region" description="Polar residues" evidence="7">
    <location>
        <begin position="109"/>
        <end position="121"/>
    </location>
</feature>
<evidence type="ECO:0000256" key="7">
    <source>
        <dbReference type="SAM" id="MobiDB-lite"/>
    </source>
</evidence>
<keyword evidence="5" id="KW-0443">Lipid metabolism</keyword>
<feature type="transmembrane region" description="Helical" evidence="8">
    <location>
        <begin position="230"/>
        <end position="257"/>
    </location>
</feature>
<dbReference type="EMBL" id="JACGCM010000750">
    <property type="protein sequence ID" value="KAF6167394.1"/>
    <property type="molecule type" value="Genomic_DNA"/>
</dbReference>
<feature type="region of interest" description="Disordered" evidence="7">
    <location>
        <begin position="103"/>
        <end position="122"/>
    </location>
</feature>
<keyword evidence="3" id="KW-0256">Endoplasmic reticulum</keyword>